<sequence>MRAGLRNRLQRLRWWVALRVGGAPTCAVCGDEAAWIAETEDEPRCFRHIPSEGMDVIRDVQPADCFTDWEDST</sequence>
<accession>A0A7D6CSR9</accession>
<dbReference type="OrthoDB" id="180395at2157"/>
<evidence type="ECO:0000313" key="1">
    <source>
        <dbReference type="EMBL" id="QLK27809.1"/>
    </source>
</evidence>
<dbReference type="AlphaFoldDB" id="A0A7D6CSR9"/>
<name>A0A7D6CSR9_9EURY</name>
<keyword evidence="2" id="KW-1185">Reference proteome</keyword>
<dbReference type="Proteomes" id="UP000510869">
    <property type="component" value="Chromosome"/>
</dbReference>
<protein>
    <submittedName>
        <fullName evidence="1">Uncharacterized protein</fullName>
    </submittedName>
</protein>
<dbReference type="KEGG" id="nay:HYG81_04715"/>
<reference evidence="1 2" key="1">
    <citation type="submission" date="2020-07" db="EMBL/GenBank/DDBJ databases">
        <title>Natrinema (YPL30) sp. nov. and Haloterrigena xxxxxx (YPL8) sp. nov., isolated from a salt mine.</title>
        <authorList>
            <person name="Cui H."/>
        </authorList>
    </citation>
    <scope>NUCLEOTIDE SEQUENCE [LARGE SCALE GENOMIC DNA]</scope>
    <source>
        <strain evidence="1 2">YPL13</strain>
    </source>
</reference>
<evidence type="ECO:0000313" key="2">
    <source>
        <dbReference type="Proteomes" id="UP000510869"/>
    </source>
</evidence>
<dbReference type="EMBL" id="CP059154">
    <property type="protein sequence ID" value="QLK27809.1"/>
    <property type="molecule type" value="Genomic_DNA"/>
</dbReference>
<proteinExistence type="predicted"/>
<gene>
    <name evidence="1" type="ORF">HYG81_04715</name>
</gene>
<organism evidence="1 2">
    <name type="scientific">Natrinema zhouii</name>
    <dbReference type="NCBI Taxonomy" id="1710539"/>
    <lineage>
        <taxon>Archaea</taxon>
        <taxon>Methanobacteriati</taxon>
        <taxon>Methanobacteriota</taxon>
        <taxon>Stenosarchaea group</taxon>
        <taxon>Halobacteria</taxon>
        <taxon>Halobacteriales</taxon>
        <taxon>Natrialbaceae</taxon>
        <taxon>Natrinema</taxon>
    </lineage>
</organism>